<evidence type="ECO:0000256" key="1">
    <source>
        <dbReference type="ARBA" id="ARBA00009479"/>
    </source>
</evidence>
<dbReference type="GO" id="GO:0005829">
    <property type="term" value="C:cytosol"/>
    <property type="evidence" value="ECO:0007669"/>
    <property type="project" value="UniProtKB-ARBA"/>
</dbReference>
<dbReference type="InterPro" id="IPR008991">
    <property type="entry name" value="Translation_prot_SH3-like_sf"/>
</dbReference>
<dbReference type="SMART" id="SM00841">
    <property type="entry name" value="Elong-fact-P_C"/>
    <property type="match status" value="1"/>
</dbReference>
<dbReference type="OrthoDB" id="10259892at2759"/>
<name>A0A835SYH7_9CHLO</name>
<dbReference type="Pfam" id="PF09285">
    <property type="entry name" value="Elong-fact-P_C"/>
    <property type="match status" value="1"/>
</dbReference>
<dbReference type="Gene3D" id="2.30.30.30">
    <property type="match status" value="1"/>
</dbReference>
<dbReference type="InterPro" id="IPR012340">
    <property type="entry name" value="NA-bd_OB-fold"/>
</dbReference>
<dbReference type="PANTHER" id="PTHR30053:SF14">
    <property type="entry name" value="TRANSLATION ELONGATION FACTOR KOW-LIKE DOMAIN-CONTAINING PROTEIN"/>
    <property type="match status" value="1"/>
</dbReference>
<feature type="domain" description="Translation elongation factor P/YeiP central" evidence="3">
    <location>
        <begin position="95"/>
        <end position="151"/>
    </location>
</feature>
<reference evidence="4" key="1">
    <citation type="journal article" date="2020" name="bioRxiv">
        <title>Comparative genomics of Chlamydomonas.</title>
        <authorList>
            <person name="Craig R.J."/>
            <person name="Hasan A.R."/>
            <person name="Ness R.W."/>
            <person name="Keightley P.D."/>
        </authorList>
    </citation>
    <scope>NUCLEOTIDE SEQUENCE</scope>
    <source>
        <strain evidence="4">CCAP 11/173</strain>
    </source>
</reference>
<comment type="caution">
    <text evidence="4">The sequence shown here is derived from an EMBL/GenBank/DDBJ whole genome shotgun (WGS) entry which is preliminary data.</text>
</comment>
<dbReference type="InterPro" id="IPR014722">
    <property type="entry name" value="Rib_uL2_dom2"/>
</dbReference>
<dbReference type="Gene3D" id="2.40.50.140">
    <property type="entry name" value="Nucleic acid-binding proteins"/>
    <property type="match status" value="2"/>
</dbReference>
<organism evidence="4 5">
    <name type="scientific">Chlamydomonas schloesseri</name>
    <dbReference type="NCBI Taxonomy" id="2026947"/>
    <lineage>
        <taxon>Eukaryota</taxon>
        <taxon>Viridiplantae</taxon>
        <taxon>Chlorophyta</taxon>
        <taxon>core chlorophytes</taxon>
        <taxon>Chlorophyceae</taxon>
        <taxon>CS clade</taxon>
        <taxon>Chlamydomonadales</taxon>
        <taxon>Chlamydomonadaceae</taxon>
        <taxon>Chlamydomonas</taxon>
    </lineage>
</organism>
<dbReference type="Proteomes" id="UP000613740">
    <property type="component" value="Unassembled WGS sequence"/>
</dbReference>
<dbReference type="FunFam" id="2.40.50.140:FF:000004">
    <property type="entry name" value="Elongation factor P"/>
    <property type="match status" value="1"/>
</dbReference>
<dbReference type="InterPro" id="IPR001059">
    <property type="entry name" value="Transl_elong_P/YeiP_cen"/>
</dbReference>
<dbReference type="SUPFAM" id="SSF50104">
    <property type="entry name" value="Translation proteins SH3-like domain"/>
    <property type="match status" value="1"/>
</dbReference>
<dbReference type="AlphaFoldDB" id="A0A835SYH7"/>
<evidence type="ECO:0008006" key="6">
    <source>
        <dbReference type="Google" id="ProtNLM"/>
    </source>
</evidence>
<dbReference type="SUPFAM" id="SSF50249">
    <property type="entry name" value="Nucleic acid-binding proteins"/>
    <property type="match status" value="2"/>
</dbReference>
<comment type="similarity">
    <text evidence="1">Belongs to the elongation factor P family.</text>
</comment>
<evidence type="ECO:0000259" key="2">
    <source>
        <dbReference type="SMART" id="SM00841"/>
    </source>
</evidence>
<dbReference type="PANTHER" id="PTHR30053">
    <property type="entry name" value="ELONGATION FACTOR P"/>
    <property type="match status" value="1"/>
</dbReference>
<accession>A0A835SYH7</accession>
<evidence type="ECO:0000313" key="5">
    <source>
        <dbReference type="Proteomes" id="UP000613740"/>
    </source>
</evidence>
<dbReference type="Pfam" id="PF08207">
    <property type="entry name" value="EFP_N"/>
    <property type="match status" value="1"/>
</dbReference>
<dbReference type="Pfam" id="PF01132">
    <property type="entry name" value="EFP"/>
    <property type="match status" value="1"/>
</dbReference>
<evidence type="ECO:0000259" key="3">
    <source>
        <dbReference type="SMART" id="SM01185"/>
    </source>
</evidence>
<dbReference type="SMART" id="SM01185">
    <property type="entry name" value="EFP"/>
    <property type="match status" value="1"/>
</dbReference>
<keyword evidence="5" id="KW-1185">Reference proteome</keyword>
<protein>
    <recommendedName>
        <fullName evidence="6">Elongation factor P</fullName>
    </recommendedName>
</protein>
<proteinExistence type="inferred from homology"/>
<dbReference type="InterPro" id="IPR013185">
    <property type="entry name" value="Transl_elong_KOW-like"/>
</dbReference>
<dbReference type="GO" id="GO:0003746">
    <property type="term" value="F:translation elongation factor activity"/>
    <property type="evidence" value="ECO:0007669"/>
    <property type="project" value="InterPro"/>
</dbReference>
<dbReference type="GO" id="GO:0043043">
    <property type="term" value="P:peptide biosynthetic process"/>
    <property type="evidence" value="ECO:0007669"/>
    <property type="project" value="InterPro"/>
</dbReference>
<dbReference type="EMBL" id="JAEHOD010000052">
    <property type="protein sequence ID" value="KAG2435488.1"/>
    <property type="molecule type" value="Genomic_DNA"/>
</dbReference>
<dbReference type="InterPro" id="IPR020599">
    <property type="entry name" value="Transl_elong_fac_P/YeiP"/>
</dbReference>
<gene>
    <name evidence="4" type="ORF">HYH02_011783</name>
</gene>
<sequence length="214" mass="23099">MGDARVVPGLAWCSSASTSVVHLCRGLKKSAQQVRSGDLVQRDGRPFRVAKFQWMHGQARAAGFVMLDLVDLASGARTSEKLRLEDQVEVADVEEKAMQVLYQDEVGVHIMDSSTYEQSVLSPELFGEGRRWVASSPELEVEVAFFQGEPVAARVPHKISVKVVDAPPAVMKADGSSTRHVVVAGGVSVMAPAFVKTGDTIVVRTEDASYMAKA</sequence>
<feature type="domain" description="Elongation factor P C-terminal" evidence="2">
    <location>
        <begin position="159"/>
        <end position="213"/>
    </location>
</feature>
<dbReference type="PIRSF" id="PIRSF005901">
    <property type="entry name" value="EF-P"/>
    <property type="match status" value="1"/>
</dbReference>
<evidence type="ECO:0000313" key="4">
    <source>
        <dbReference type="EMBL" id="KAG2435488.1"/>
    </source>
</evidence>
<dbReference type="InterPro" id="IPR015365">
    <property type="entry name" value="Elong-fact-P_C"/>
</dbReference>